<keyword evidence="2" id="KW-0012">Acyltransferase</keyword>
<dbReference type="GO" id="GO:0016747">
    <property type="term" value="F:acyltransferase activity, transferring groups other than amino-acyl groups"/>
    <property type="evidence" value="ECO:0007669"/>
    <property type="project" value="InterPro"/>
</dbReference>
<accession>A0A2W1JK41</accession>
<proteinExistence type="predicted"/>
<comment type="caution">
    <text evidence="2">The sequence shown here is derived from an EMBL/GenBank/DDBJ whole genome shotgun (WGS) entry which is preliminary data.</text>
</comment>
<keyword evidence="3" id="KW-1185">Reference proteome</keyword>
<dbReference type="PROSITE" id="PS51186">
    <property type="entry name" value="GNAT"/>
    <property type="match status" value="1"/>
</dbReference>
<dbReference type="Proteomes" id="UP000248857">
    <property type="component" value="Unassembled WGS sequence"/>
</dbReference>
<dbReference type="PANTHER" id="PTHR43451:SF1">
    <property type="entry name" value="ACETYLTRANSFERASE"/>
    <property type="match status" value="1"/>
</dbReference>
<dbReference type="PANTHER" id="PTHR43451">
    <property type="entry name" value="ACETYLTRANSFERASE (GNAT) FAMILY PROTEIN"/>
    <property type="match status" value="1"/>
</dbReference>
<dbReference type="SUPFAM" id="SSF55729">
    <property type="entry name" value="Acyl-CoA N-acyltransferases (Nat)"/>
    <property type="match status" value="1"/>
</dbReference>
<dbReference type="InterPro" id="IPR000182">
    <property type="entry name" value="GNAT_dom"/>
</dbReference>
<dbReference type="EC" id="2.3.1.-" evidence="2"/>
<reference evidence="2 3" key="1">
    <citation type="journal article" date="2018" name="Sci. Rep.">
        <title>A novel species of the marine cyanobacterium Acaryochloris with a unique pigment content and lifestyle.</title>
        <authorList>
            <person name="Partensky F."/>
            <person name="Six C."/>
            <person name="Ratin M."/>
            <person name="Garczarek L."/>
            <person name="Vaulot D."/>
            <person name="Probert I."/>
            <person name="Calteau A."/>
            <person name="Gourvil P."/>
            <person name="Marie D."/>
            <person name="Grebert T."/>
            <person name="Bouchier C."/>
            <person name="Le Panse S."/>
            <person name="Gachenot M."/>
            <person name="Rodriguez F."/>
            <person name="Garrido J.L."/>
        </authorList>
    </citation>
    <scope>NUCLEOTIDE SEQUENCE [LARGE SCALE GENOMIC DNA]</scope>
    <source>
        <strain evidence="2 3">RCC1774</strain>
    </source>
</reference>
<dbReference type="AlphaFoldDB" id="A0A2W1JK41"/>
<evidence type="ECO:0000259" key="1">
    <source>
        <dbReference type="PROSITE" id="PS51186"/>
    </source>
</evidence>
<dbReference type="CDD" id="cd04301">
    <property type="entry name" value="NAT_SF"/>
    <property type="match status" value="1"/>
</dbReference>
<feature type="domain" description="N-acetyltransferase" evidence="1">
    <location>
        <begin position="21"/>
        <end position="173"/>
    </location>
</feature>
<organism evidence="2 3">
    <name type="scientific">Acaryochloris thomasi RCC1774</name>
    <dbReference type="NCBI Taxonomy" id="1764569"/>
    <lineage>
        <taxon>Bacteria</taxon>
        <taxon>Bacillati</taxon>
        <taxon>Cyanobacteriota</taxon>
        <taxon>Cyanophyceae</taxon>
        <taxon>Acaryochloridales</taxon>
        <taxon>Acaryochloridaceae</taxon>
        <taxon>Acaryochloris</taxon>
        <taxon>Acaryochloris thomasi</taxon>
    </lineage>
</organism>
<evidence type="ECO:0000313" key="2">
    <source>
        <dbReference type="EMBL" id="PZD73596.1"/>
    </source>
</evidence>
<evidence type="ECO:0000313" key="3">
    <source>
        <dbReference type="Proteomes" id="UP000248857"/>
    </source>
</evidence>
<gene>
    <name evidence="2" type="primary">yafP_2</name>
    <name evidence="2" type="ORF">C1752_02118</name>
</gene>
<keyword evidence="2" id="KW-0808">Transferase</keyword>
<name>A0A2W1JK41_9CYAN</name>
<dbReference type="InterPro" id="IPR016181">
    <property type="entry name" value="Acyl_CoA_acyltransferase"/>
</dbReference>
<protein>
    <submittedName>
        <fullName evidence="2">Putative N-acetyltransferase YafP</fullName>
        <ecNumber evidence="2">2.3.1.-</ecNumber>
    </submittedName>
</protein>
<dbReference type="InterPro" id="IPR052564">
    <property type="entry name" value="N-acetyltrans/Recomb-assoc"/>
</dbReference>
<dbReference type="Pfam" id="PF13673">
    <property type="entry name" value="Acetyltransf_10"/>
    <property type="match status" value="1"/>
</dbReference>
<dbReference type="Gene3D" id="3.40.630.30">
    <property type="match status" value="1"/>
</dbReference>
<dbReference type="EMBL" id="PQWO01000005">
    <property type="protein sequence ID" value="PZD73596.1"/>
    <property type="molecule type" value="Genomic_DNA"/>
</dbReference>
<sequence length="176" mass="19804">MSNLSISFKFENMDKSLTPSLSVRQAQPDEILKILRVQIDALRVLCVKDYSLDQIEALVDRNISHFSRGGYRGETTFVAELENVVVGASSLLGHRISAVYIHPLYNRQGIGSQLLDAVEHLACSRNIRTLRVTASLTAFPFYKAKGYQIVDESHLVTKDGLRIRCIEMMKQVLSAY</sequence>